<sequence>MLRRVDVCVTLGDIVQQIHGTGQPVIGLQDPEFRNWARRIHTTRPTTLRPCYPRSPLLHRGTVSSTHSVLSSFSAAFCTIAPRRTKPSNSFPALSLKFQIPTIHHIAQCRCSRIRCRTSRCGGKSLGVRAQWWGVSSVLVGNGGAAGDLHPPTFMLLSTVKPSLPGRSSSPSFRVTASQPAYHPHRQWRAGSLYIASRLGQTRKSRATPRVIVTAALIELRLYPFVIGTSYDIDSAPIPCAVFEGSI</sequence>
<proteinExistence type="predicted"/>
<dbReference type="Proteomes" id="UP000307440">
    <property type="component" value="Unassembled WGS sequence"/>
</dbReference>
<name>A0A5C3KCN9_COPMA</name>
<evidence type="ECO:0000313" key="2">
    <source>
        <dbReference type="Proteomes" id="UP000307440"/>
    </source>
</evidence>
<protein>
    <submittedName>
        <fullName evidence="1">Uncharacterized protein</fullName>
    </submittedName>
</protein>
<evidence type="ECO:0000313" key="1">
    <source>
        <dbReference type="EMBL" id="TFK17731.1"/>
    </source>
</evidence>
<accession>A0A5C3KCN9</accession>
<dbReference type="AlphaFoldDB" id="A0A5C3KCN9"/>
<gene>
    <name evidence="1" type="ORF">FA15DRAFT_309048</name>
</gene>
<dbReference type="EMBL" id="ML210469">
    <property type="protein sequence ID" value="TFK17731.1"/>
    <property type="molecule type" value="Genomic_DNA"/>
</dbReference>
<keyword evidence="2" id="KW-1185">Reference proteome</keyword>
<reference evidence="1 2" key="1">
    <citation type="journal article" date="2019" name="Nat. Ecol. Evol.">
        <title>Megaphylogeny resolves global patterns of mushroom evolution.</title>
        <authorList>
            <person name="Varga T."/>
            <person name="Krizsan K."/>
            <person name="Foldi C."/>
            <person name="Dima B."/>
            <person name="Sanchez-Garcia M."/>
            <person name="Sanchez-Ramirez S."/>
            <person name="Szollosi G.J."/>
            <person name="Szarkandi J.G."/>
            <person name="Papp V."/>
            <person name="Albert L."/>
            <person name="Andreopoulos W."/>
            <person name="Angelini C."/>
            <person name="Antonin V."/>
            <person name="Barry K.W."/>
            <person name="Bougher N.L."/>
            <person name="Buchanan P."/>
            <person name="Buyck B."/>
            <person name="Bense V."/>
            <person name="Catcheside P."/>
            <person name="Chovatia M."/>
            <person name="Cooper J."/>
            <person name="Damon W."/>
            <person name="Desjardin D."/>
            <person name="Finy P."/>
            <person name="Geml J."/>
            <person name="Haridas S."/>
            <person name="Hughes K."/>
            <person name="Justo A."/>
            <person name="Karasinski D."/>
            <person name="Kautmanova I."/>
            <person name="Kiss B."/>
            <person name="Kocsube S."/>
            <person name="Kotiranta H."/>
            <person name="LaButti K.M."/>
            <person name="Lechner B.E."/>
            <person name="Liimatainen K."/>
            <person name="Lipzen A."/>
            <person name="Lukacs Z."/>
            <person name="Mihaltcheva S."/>
            <person name="Morgado L.N."/>
            <person name="Niskanen T."/>
            <person name="Noordeloos M.E."/>
            <person name="Ohm R.A."/>
            <person name="Ortiz-Santana B."/>
            <person name="Ovrebo C."/>
            <person name="Racz N."/>
            <person name="Riley R."/>
            <person name="Savchenko A."/>
            <person name="Shiryaev A."/>
            <person name="Soop K."/>
            <person name="Spirin V."/>
            <person name="Szebenyi C."/>
            <person name="Tomsovsky M."/>
            <person name="Tulloss R.E."/>
            <person name="Uehling J."/>
            <person name="Grigoriev I.V."/>
            <person name="Vagvolgyi C."/>
            <person name="Papp T."/>
            <person name="Martin F.M."/>
            <person name="Miettinen O."/>
            <person name="Hibbett D.S."/>
            <person name="Nagy L.G."/>
        </authorList>
    </citation>
    <scope>NUCLEOTIDE SEQUENCE [LARGE SCALE GENOMIC DNA]</scope>
    <source>
        <strain evidence="1 2">CBS 121175</strain>
    </source>
</reference>
<organism evidence="1 2">
    <name type="scientific">Coprinopsis marcescibilis</name>
    <name type="common">Agaric fungus</name>
    <name type="synonym">Psathyrella marcescibilis</name>
    <dbReference type="NCBI Taxonomy" id="230819"/>
    <lineage>
        <taxon>Eukaryota</taxon>
        <taxon>Fungi</taxon>
        <taxon>Dikarya</taxon>
        <taxon>Basidiomycota</taxon>
        <taxon>Agaricomycotina</taxon>
        <taxon>Agaricomycetes</taxon>
        <taxon>Agaricomycetidae</taxon>
        <taxon>Agaricales</taxon>
        <taxon>Agaricineae</taxon>
        <taxon>Psathyrellaceae</taxon>
        <taxon>Coprinopsis</taxon>
    </lineage>
</organism>